<keyword evidence="3" id="KW-1185">Reference proteome</keyword>
<evidence type="ECO:0000313" key="3">
    <source>
        <dbReference type="Proteomes" id="UP000041254"/>
    </source>
</evidence>
<dbReference type="AlphaFoldDB" id="A0A0G4ESU6"/>
<dbReference type="InParanoid" id="A0A0G4ESU6"/>
<accession>A0A0G4ESU6</accession>
<reference evidence="2 3" key="1">
    <citation type="submission" date="2014-11" db="EMBL/GenBank/DDBJ databases">
        <authorList>
            <person name="Zhu J."/>
            <person name="Qi W."/>
            <person name="Song R."/>
        </authorList>
    </citation>
    <scope>NUCLEOTIDE SEQUENCE [LARGE SCALE GENOMIC DNA]</scope>
</reference>
<name>A0A0G4ESU6_VITBC</name>
<proteinExistence type="predicted"/>
<dbReference type="VEuPathDB" id="CryptoDB:Vbra_2101"/>
<protein>
    <submittedName>
        <fullName evidence="2">Uncharacterized protein</fullName>
    </submittedName>
</protein>
<dbReference type="Proteomes" id="UP000041254">
    <property type="component" value="Unassembled WGS sequence"/>
</dbReference>
<evidence type="ECO:0000256" key="1">
    <source>
        <dbReference type="SAM" id="MobiDB-lite"/>
    </source>
</evidence>
<organism evidence="2 3">
    <name type="scientific">Vitrella brassicaformis (strain CCMP3155)</name>
    <dbReference type="NCBI Taxonomy" id="1169540"/>
    <lineage>
        <taxon>Eukaryota</taxon>
        <taxon>Sar</taxon>
        <taxon>Alveolata</taxon>
        <taxon>Colpodellida</taxon>
        <taxon>Vitrellaceae</taxon>
        <taxon>Vitrella</taxon>
    </lineage>
</organism>
<evidence type="ECO:0000313" key="2">
    <source>
        <dbReference type="EMBL" id="CEM00781.1"/>
    </source>
</evidence>
<dbReference type="EMBL" id="CDMY01000299">
    <property type="protein sequence ID" value="CEM00781.1"/>
    <property type="molecule type" value="Genomic_DNA"/>
</dbReference>
<gene>
    <name evidence="2" type="ORF">Vbra_2101</name>
</gene>
<feature type="region of interest" description="Disordered" evidence="1">
    <location>
        <begin position="97"/>
        <end position="140"/>
    </location>
</feature>
<sequence>MTTEAERPCSPWDCLHGAWWSVVGRLWPRTRRRVSLDGSQVVREGWVSVYGAKDGDDVYEVREGIAADIRRMRNGQRVRSKARYLVLTRSSLLAFIDPPTASHTPSPPSTEAPSSMTRPLLPLSTHPLPQPPTDAPSSASVAGHESVWYDGWANELCRWEVADGRRERPPVPVPLPLGRPPDDDSWAMVVWQDARYSLLSSLFAAPSPFHSGRIPSPSIRAVGLLFASREEGIPWLRDMQTLAIRGGLSGERRGEHTGVEPRPPENWPAYRMRGLPDGWSDSIVLQFGPGTLFKWGVTLSMYRRLVLLVTVQHAMMMLPTMPRAA</sequence>